<dbReference type="AlphaFoldDB" id="D4J4S8"/>
<accession>D4J4S8</accession>
<organism evidence="2 3">
    <name type="scientific">Coprococcus catus GD/7</name>
    <dbReference type="NCBI Taxonomy" id="717962"/>
    <lineage>
        <taxon>Bacteria</taxon>
        <taxon>Bacillati</taxon>
        <taxon>Bacillota</taxon>
        <taxon>Clostridia</taxon>
        <taxon>Lachnospirales</taxon>
        <taxon>Lachnospiraceae</taxon>
        <taxon>Coprococcus</taxon>
    </lineage>
</organism>
<name>D4J4S8_9FIRM</name>
<evidence type="ECO:0000313" key="2">
    <source>
        <dbReference type="EMBL" id="CBK79349.1"/>
    </source>
</evidence>
<dbReference type="Proteomes" id="UP000008798">
    <property type="component" value="Chromosome"/>
</dbReference>
<proteinExistence type="predicted"/>
<protein>
    <submittedName>
        <fullName evidence="2">Uncharacterized protein</fullName>
    </submittedName>
</protein>
<dbReference type="KEGG" id="cct:CC1_04170"/>
<dbReference type="EMBL" id="FP929038">
    <property type="protein sequence ID" value="CBK79349.1"/>
    <property type="molecule type" value="Genomic_DNA"/>
</dbReference>
<sequence>MNGTGKLPFHANIRGKEAYK</sequence>
<gene>
    <name evidence="2" type="ORF">CC1_04170</name>
</gene>
<evidence type="ECO:0000313" key="3">
    <source>
        <dbReference type="Proteomes" id="UP000008798"/>
    </source>
</evidence>
<reference evidence="2 3" key="2">
    <citation type="submission" date="2010-03" db="EMBL/GenBank/DDBJ databases">
        <authorList>
            <person name="Pajon A."/>
        </authorList>
    </citation>
    <scope>NUCLEOTIDE SEQUENCE [LARGE SCALE GENOMIC DNA]</scope>
    <source>
        <strain evidence="2 3">GD/7</strain>
    </source>
</reference>
<feature type="region of interest" description="Disordered" evidence="1">
    <location>
        <begin position="1"/>
        <end position="20"/>
    </location>
</feature>
<dbReference type="HOGENOM" id="CLU_3428172_0_0_9"/>
<evidence type="ECO:0000256" key="1">
    <source>
        <dbReference type="SAM" id="MobiDB-lite"/>
    </source>
</evidence>
<reference evidence="2 3" key="1">
    <citation type="submission" date="2010-03" db="EMBL/GenBank/DDBJ databases">
        <title>The genome sequence of Coprococcus catus GD/7.</title>
        <authorList>
            <consortium name="metaHIT consortium -- http://www.metahit.eu/"/>
            <person name="Pajon A."/>
            <person name="Turner K."/>
            <person name="Parkhill J."/>
            <person name="Duncan S."/>
            <person name="Flint H."/>
        </authorList>
    </citation>
    <scope>NUCLEOTIDE SEQUENCE [LARGE SCALE GENOMIC DNA]</scope>
    <source>
        <strain evidence="2 3">GD/7</strain>
    </source>
</reference>